<name>A0AAX1QCM7_9BACI</name>
<feature type="transmembrane region" description="Helical" evidence="5">
    <location>
        <begin position="50"/>
        <end position="71"/>
    </location>
</feature>
<feature type="transmembrane region" description="Helical" evidence="5">
    <location>
        <begin position="140"/>
        <end position="165"/>
    </location>
</feature>
<keyword evidence="2 5" id="KW-0812">Transmembrane</keyword>
<evidence type="ECO:0000313" key="6">
    <source>
        <dbReference type="EMBL" id="RAS78705.1"/>
    </source>
</evidence>
<sequence>MLNMINTIFRGDCRPTMLSKLNGILQKYIPLFAPLGLLVGGILGERITSYTFLVTWLFAFMTFSGSLNSNFTHIRNSFSRPLPIIMTVVILHAVMPLFVWLIGHFLFSDDPYIIIGLVLAFVIPTGITSFIWVSMYKGHIGLTLSVILISSMLSPFIVPVSMTLFAGSKVKIDFWDMMMGLLMMIVIPSILGMVLNNMTHGAIKTVLGDKLAPFAKLSLIFIITINGAKVVPYLKNVDSSIFKIAIVVVLLAGTGYLLGFIISTVFKWDKEIRVSLIFNGGMRNLGAGTVLALTYFPSPVLLPIIIAMLFEQLLASLCGVMIKRFGSDANTKTNKKIPSQINH</sequence>
<dbReference type="Gene3D" id="1.20.1530.20">
    <property type="match status" value="1"/>
</dbReference>
<dbReference type="InterPro" id="IPR038770">
    <property type="entry name" value="Na+/solute_symporter_sf"/>
</dbReference>
<evidence type="ECO:0000256" key="4">
    <source>
        <dbReference type="ARBA" id="ARBA00023136"/>
    </source>
</evidence>
<comment type="caution">
    <text evidence="6">The sequence shown here is derived from an EMBL/GenBank/DDBJ whole genome shotgun (WGS) entry which is preliminary data.</text>
</comment>
<gene>
    <name evidence="6" type="ORF">A3864_08305</name>
</gene>
<dbReference type="AlphaFoldDB" id="A0AAX1QCM7"/>
<feature type="transmembrane region" description="Helical" evidence="5">
    <location>
        <begin position="217"/>
        <end position="234"/>
    </location>
</feature>
<accession>A0AAX1QCM7</accession>
<evidence type="ECO:0000256" key="3">
    <source>
        <dbReference type="ARBA" id="ARBA00022989"/>
    </source>
</evidence>
<dbReference type="Proteomes" id="UP000250174">
    <property type="component" value="Unassembled WGS sequence"/>
</dbReference>
<dbReference type="InterPro" id="IPR004710">
    <property type="entry name" value="Bilac:Na_transpt"/>
</dbReference>
<dbReference type="EMBL" id="LVYK01000012">
    <property type="protein sequence ID" value="RAS78705.1"/>
    <property type="molecule type" value="Genomic_DNA"/>
</dbReference>
<keyword evidence="3 5" id="KW-1133">Transmembrane helix</keyword>
<feature type="transmembrane region" description="Helical" evidence="5">
    <location>
        <begin position="177"/>
        <end position="196"/>
    </location>
</feature>
<evidence type="ECO:0000256" key="1">
    <source>
        <dbReference type="ARBA" id="ARBA00004141"/>
    </source>
</evidence>
<protein>
    <recommendedName>
        <fullName evidence="8">Bile acid:sodium symporter</fullName>
    </recommendedName>
</protein>
<feature type="transmembrane region" description="Helical" evidence="5">
    <location>
        <begin position="24"/>
        <end position="44"/>
    </location>
</feature>
<dbReference type="GO" id="GO:0016020">
    <property type="term" value="C:membrane"/>
    <property type="evidence" value="ECO:0007669"/>
    <property type="project" value="UniProtKB-SubCell"/>
</dbReference>
<organism evidence="6 7">
    <name type="scientific">Priestia endophytica</name>
    <dbReference type="NCBI Taxonomy" id="135735"/>
    <lineage>
        <taxon>Bacteria</taxon>
        <taxon>Bacillati</taxon>
        <taxon>Bacillota</taxon>
        <taxon>Bacilli</taxon>
        <taxon>Bacillales</taxon>
        <taxon>Bacillaceae</taxon>
        <taxon>Priestia</taxon>
    </lineage>
</organism>
<comment type="subcellular location">
    <subcellularLocation>
        <location evidence="1">Membrane</location>
        <topology evidence="1">Multi-pass membrane protein</topology>
    </subcellularLocation>
</comment>
<dbReference type="PANTHER" id="PTHR10361">
    <property type="entry name" value="SODIUM-BILE ACID COTRANSPORTER"/>
    <property type="match status" value="1"/>
</dbReference>
<feature type="transmembrane region" description="Helical" evidence="5">
    <location>
        <begin position="83"/>
        <end position="106"/>
    </location>
</feature>
<feature type="transmembrane region" description="Helical" evidence="5">
    <location>
        <begin position="240"/>
        <end position="262"/>
    </location>
</feature>
<evidence type="ECO:0000256" key="2">
    <source>
        <dbReference type="ARBA" id="ARBA00022692"/>
    </source>
</evidence>
<evidence type="ECO:0008006" key="8">
    <source>
        <dbReference type="Google" id="ProtNLM"/>
    </source>
</evidence>
<feature type="transmembrane region" description="Helical" evidence="5">
    <location>
        <begin position="112"/>
        <end position="133"/>
    </location>
</feature>
<reference evidence="6 7" key="1">
    <citation type="submission" date="2016-03" db="EMBL/GenBank/DDBJ databases">
        <title>Comparison of Bacillus endophyticus and B. anthracis characteristics using whole genome sequence analysis and microbiological techniques.</title>
        <authorList>
            <person name="Lekota K.E."/>
            <person name="Mafofo J."/>
            <person name="Rees J."/>
            <person name="Muchadeyi F.C."/>
            <person name="Madoroba E."/>
            <person name="Van Heerden H."/>
        </authorList>
    </citation>
    <scope>NUCLEOTIDE SEQUENCE [LARGE SCALE GENOMIC DNA]</scope>
    <source>
        <strain evidence="6 7">3631_10C</strain>
    </source>
</reference>
<keyword evidence="4 5" id="KW-0472">Membrane</keyword>
<dbReference type="PANTHER" id="PTHR10361:SF28">
    <property type="entry name" value="P3 PROTEIN-RELATED"/>
    <property type="match status" value="1"/>
</dbReference>
<dbReference type="Pfam" id="PF01758">
    <property type="entry name" value="SBF"/>
    <property type="match status" value="1"/>
</dbReference>
<dbReference type="InterPro" id="IPR002657">
    <property type="entry name" value="BilAc:Na_symport/Acr3"/>
</dbReference>
<proteinExistence type="predicted"/>
<evidence type="ECO:0000256" key="5">
    <source>
        <dbReference type="SAM" id="Phobius"/>
    </source>
</evidence>
<evidence type="ECO:0000313" key="7">
    <source>
        <dbReference type="Proteomes" id="UP000250174"/>
    </source>
</evidence>